<comment type="caution">
    <text evidence="13">The sequence shown here is derived from an EMBL/GenBank/DDBJ whole genome shotgun (WGS) entry which is preliminary data.</text>
</comment>
<dbReference type="InterPro" id="IPR014030">
    <property type="entry name" value="Ketoacyl_synth_N"/>
</dbReference>
<feature type="region of interest" description="C-terminal hotdog fold" evidence="8">
    <location>
        <begin position="1113"/>
        <end position="1269"/>
    </location>
</feature>
<gene>
    <name evidence="13" type="ORF">BP6252_04021</name>
</gene>
<evidence type="ECO:0000256" key="5">
    <source>
        <dbReference type="ARBA" id="ARBA00023002"/>
    </source>
</evidence>
<dbReference type="FunFam" id="3.40.50.720:FF:000209">
    <property type="entry name" value="Polyketide synthase Pks12"/>
    <property type="match status" value="1"/>
</dbReference>
<dbReference type="Pfam" id="PF23114">
    <property type="entry name" value="NAD-bd_HRPKS_sdrA"/>
    <property type="match status" value="1"/>
</dbReference>
<evidence type="ECO:0000256" key="2">
    <source>
        <dbReference type="ARBA" id="ARBA00022553"/>
    </source>
</evidence>
<dbReference type="SMART" id="SM00822">
    <property type="entry name" value="PKS_KR"/>
    <property type="match status" value="1"/>
</dbReference>
<evidence type="ECO:0000256" key="9">
    <source>
        <dbReference type="SAM" id="MobiDB-lite"/>
    </source>
</evidence>
<dbReference type="PROSITE" id="PS00606">
    <property type="entry name" value="KS3_1"/>
    <property type="match status" value="1"/>
</dbReference>
<proteinExistence type="predicted"/>
<dbReference type="GO" id="GO:0016491">
    <property type="term" value="F:oxidoreductase activity"/>
    <property type="evidence" value="ECO:0007669"/>
    <property type="project" value="UniProtKB-KW"/>
</dbReference>
<dbReference type="Pfam" id="PF00109">
    <property type="entry name" value="ketoacyl-synt"/>
    <property type="match status" value="1"/>
</dbReference>
<dbReference type="SUPFAM" id="SSF50129">
    <property type="entry name" value="GroES-like"/>
    <property type="match status" value="1"/>
</dbReference>
<dbReference type="InterPro" id="IPR036736">
    <property type="entry name" value="ACP-like_sf"/>
</dbReference>
<dbReference type="InterPro" id="IPR013968">
    <property type="entry name" value="PKS_KR"/>
</dbReference>
<dbReference type="STRING" id="1849047.A0A3D8RZA5"/>
<evidence type="ECO:0000256" key="3">
    <source>
        <dbReference type="ARBA" id="ARBA00022679"/>
    </source>
</evidence>
<dbReference type="InterPro" id="IPR001227">
    <property type="entry name" value="Ac_transferase_dom_sf"/>
</dbReference>
<dbReference type="SUPFAM" id="SSF55048">
    <property type="entry name" value="Probable ACP-binding domain of malonyl-CoA ACP transacylase"/>
    <property type="match status" value="1"/>
</dbReference>
<dbReference type="SMART" id="SM00826">
    <property type="entry name" value="PKS_DH"/>
    <property type="match status" value="1"/>
</dbReference>
<evidence type="ECO:0000256" key="7">
    <source>
        <dbReference type="ARBA" id="ARBA00023315"/>
    </source>
</evidence>
<dbReference type="InterPro" id="IPR016039">
    <property type="entry name" value="Thiolase-like"/>
</dbReference>
<dbReference type="Pfam" id="PF02801">
    <property type="entry name" value="Ketoacyl-synt_C"/>
    <property type="match status" value="1"/>
</dbReference>
<dbReference type="SMART" id="SM00829">
    <property type="entry name" value="PKS_ER"/>
    <property type="match status" value="1"/>
</dbReference>
<keyword evidence="5" id="KW-0560">Oxidoreductase</keyword>
<dbReference type="InterPro" id="IPR018201">
    <property type="entry name" value="Ketoacyl_synth_AS"/>
</dbReference>
<evidence type="ECO:0000256" key="8">
    <source>
        <dbReference type="PROSITE-ProRule" id="PRU01363"/>
    </source>
</evidence>
<evidence type="ECO:0000259" key="10">
    <source>
        <dbReference type="PROSITE" id="PS50075"/>
    </source>
</evidence>
<evidence type="ECO:0000256" key="1">
    <source>
        <dbReference type="ARBA" id="ARBA00022450"/>
    </source>
</evidence>
<organism evidence="13 14">
    <name type="scientific">Coleophoma cylindrospora</name>
    <dbReference type="NCBI Taxonomy" id="1849047"/>
    <lineage>
        <taxon>Eukaryota</taxon>
        <taxon>Fungi</taxon>
        <taxon>Dikarya</taxon>
        <taxon>Ascomycota</taxon>
        <taxon>Pezizomycotina</taxon>
        <taxon>Leotiomycetes</taxon>
        <taxon>Helotiales</taxon>
        <taxon>Dermateaceae</taxon>
        <taxon>Coleophoma</taxon>
    </lineage>
</organism>
<dbReference type="GO" id="GO:0006633">
    <property type="term" value="P:fatty acid biosynthetic process"/>
    <property type="evidence" value="ECO:0007669"/>
    <property type="project" value="InterPro"/>
</dbReference>
<dbReference type="EMBL" id="PDLM01000004">
    <property type="protein sequence ID" value="RDW79383.1"/>
    <property type="molecule type" value="Genomic_DNA"/>
</dbReference>
<dbReference type="Pfam" id="PF16197">
    <property type="entry name" value="KAsynt_C_assoc"/>
    <property type="match status" value="1"/>
</dbReference>
<dbReference type="Pfam" id="PF21089">
    <property type="entry name" value="PKS_DH_N"/>
    <property type="match status" value="1"/>
</dbReference>
<dbReference type="Proteomes" id="UP000256645">
    <property type="component" value="Unassembled WGS sequence"/>
</dbReference>
<dbReference type="OrthoDB" id="329835at2759"/>
<dbReference type="InterPro" id="IPR013149">
    <property type="entry name" value="ADH-like_C"/>
</dbReference>
<keyword evidence="14" id="KW-1185">Reference proteome</keyword>
<dbReference type="GO" id="GO:0004312">
    <property type="term" value="F:fatty acid synthase activity"/>
    <property type="evidence" value="ECO:0007669"/>
    <property type="project" value="TreeGrafter"/>
</dbReference>
<dbReference type="InterPro" id="IPR036291">
    <property type="entry name" value="NAD(P)-bd_dom_sf"/>
</dbReference>
<dbReference type="Gene3D" id="3.90.180.10">
    <property type="entry name" value="Medium-chain alcohol dehydrogenases, catalytic domain"/>
    <property type="match status" value="1"/>
</dbReference>
<dbReference type="SMART" id="SM00827">
    <property type="entry name" value="PKS_AT"/>
    <property type="match status" value="1"/>
</dbReference>
<dbReference type="PANTHER" id="PTHR43775:SF50">
    <property type="entry name" value="HIGHLY REDUCING POLYKETIDE SYNTHASE SRDA"/>
    <property type="match status" value="1"/>
</dbReference>
<dbReference type="InterPro" id="IPR020843">
    <property type="entry name" value="ER"/>
</dbReference>
<dbReference type="CDD" id="cd05195">
    <property type="entry name" value="enoyl_red"/>
    <property type="match status" value="1"/>
</dbReference>
<dbReference type="Pfam" id="PF00550">
    <property type="entry name" value="PP-binding"/>
    <property type="match status" value="1"/>
</dbReference>
<dbReference type="InterPro" id="IPR056501">
    <property type="entry name" value="NAD-bd_HRPKS_sdrA"/>
</dbReference>
<dbReference type="SMART" id="SM00825">
    <property type="entry name" value="PKS_KS"/>
    <property type="match status" value="1"/>
</dbReference>
<dbReference type="InterPro" id="IPR011032">
    <property type="entry name" value="GroES-like_sf"/>
</dbReference>
<dbReference type="Gene3D" id="3.40.366.10">
    <property type="entry name" value="Malonyl-Coenzyme A Acyl Carrier Protein, domain 2"/>
    <property type="match status" value="1"/>
</dbReference>
<dbReference type="InterPro" id="IPR050091">
    <property type="entry name" value="PKS_NRPS_Biosynth_Enz"/>
</dbReference>
<reference evidence="13 14" key="1">
    <citation type="journal article" date="2018" name="IMA Fungus">
        <title>IMA Genome-F 9: Draft genome sequence of Annulohypoxylon stygium, Aspergillus mulundensis, Berkeleyomyces basicola (syn. Thielaviopsis basicola), Ceratocystis smalleyi, two Cercospora beticola strains, Coleophoma cylindrospora, Fusarium fracticaudum, Phialophora cf. hyalina, and Morchella septimelata.</title>
        <authorList>
            <person name="Wingfield B.D."/>
            <person name="Bills G.F."/>
            <person name="Dong Y."/>
            <person name="Huang W."/>
            <person name="Nel W.J."/>
            <person name="Swalarsk-Parry B.S."/>
            <person name="Vaghefi N."/>
            <person name="Wilken P.M."/>
            <person name="An Z."/>
            <person name="de Beer Z.W."/>
            <person name="De Vos L."/>
            <person name="Chen L."/>
            <person name="Duong T.A."/>
            <person name="Gao Y."/>
            <person name="Hammerbacher A."/>
            <person name="Kikkert J.R."/>
            <person name="Li Y."/>
            <person name="Li H."/>
            <person name="Li K."/>
            <person name="Li Q."/>
            <person name="Liu X."/>
            <person name="Ma X."/>
            <person name="Naidoo K."/>
            <person name="Pethybridge S.J."/>
            <person name="Sun J."/>
            <person name="Steenkamp E.T."/>
            <person name="van der Nest M.A."/>
            <person name="van Wyk S."/>
            <person name="Wingfield M.J."/>
            <person name="Xiong C."/>
            <person name="Yue Q."/>
            <person name="Zhang X."/>
        </authorList>
    </citation>
    <scope>NUCLEOTIDE SEQUENCE [LARGE SCALE GENOMIC DNA]</scope>
    <source>
        <strain evidence="13 14">BP6252</strain>
    </source>
</reference>
<dbReference type="Gene3D" id="3.40.47.10">
    <property type="match status" value="1"/>
</dbReference>
<dbReference type="SUPFAM" id="SSF51735">
    <property type="entry name" value="NAD(P)-binding Rossmann-fold domains"/>
    <property type="match status" value="2"/>
</dbReference>
<evidence type="ECO:0000256" key="4">
    <source>
        <dbReference type="ARBA" id="ARBA00022857"/>
    </source>
</evidence>
<feature type="domain" description="Carrier" evidence="10">
    <location>
        <begin position="2292"/>
        <end position="2377"/>
    </location>
</feature>
<keyword evidence="1" id="KW-0596">Phosphopantetheine</keyword>
<dbReference type="InterPro" id="IPR057326">
    <property type="entry name" value="KR_dom"/>
</dbReference>
<dbReference type="InterPro" id="IPR016035">
    <property type="entry name" value="Acyl_Trfase/lysoPLipase"/>
</dbReference>
<dbReference type="InterPro" id="IPR032821">
    <property type="entry name" value="PKS_assoc"/>
</dbReference>
<protein>
    <submittedName>
        <fullName evidence="13">Polyketide synthase-nonribosomal peptide synthetase-2</fullName>
    </submittedName>
</protein>
<dbReference type="InterPro" id="IPR049900">
    <property type="entry name" value="PKS_mFAS_DH"/>
</dbReference>
<keyword evidence="7" id="KW-0012">Acyltransferase</keyword>
<dbReference type="InterPro" id="IPR016036">
    <property type="entry name" value="Malonyl_transacylase_ACP-bd"/>
</dbReference>
<dbReference type="CDD" id="cd00833">
    <property type="entry name" value="PKS"/>
    <property type="match status" value="1"/>
</dbReference>
<dbReference type="Pfam" id="PF00698">
    <property type="entry name" value="Acyl_transf_1"/>
    <property type="match status" value="1"/>
</dbReference>
<dbReference type="PROSITE" id="PS52019">
    <property type="entry name" value="PKS_MFAS_DH"/>
    <property type="match status" value="1"/>
</dbReference>
<dbReference type="Pfam" id="PF14765">
    <property type="entry name" value="PS-DH"/>
    <property type="match status" value="1"/>
</dbReference>
<dbReference type="Pfam" id="PF00107">
    <property type="entry name" value="ADH_zinc_N"/>
    <property type="match status" value="1"/>
</dbReference>
<feature type="domain" description="PKS/mFAS DH" evidence="12">
    <location>
        <begin position="964"/>
        <end position="1269"/>
    </location>
</feature>
<evidence type="ECO:0000259" key="12">
    <source>
        <dbReference type="PROSITE" id="PS52019"/>
    </source>
</evidence>
<dbReference type="InterPro" id="IPR009081">
    <property type="entry name" value="PP-bd_ACP"/>
</dbReference>
<dbReference type="GO" id="GO:1901336">
    <property type="term" value="P:lactone biosynthetic process"/>
    <property type="evidence" value="ECO:0007669"/>
    <property type="project" value="UniProtKB-ARBA"/>
</dbReference>
<feature type="active site" description="Proton acceptor; for dehydratase activity" evidence="8">
    <location>
        <position position="996"/>
    </location>
</feature>
<dbReference type="GO" id="GO:0044550">
    <property type="term" value="P:secondary metabolite biosynthetic process"/>
    <property type="evidence" value="ECO:0007669"/>
    <property type="project" value="UniProtKB-ARBA"/>
</dbReference>
<dbReference type="Gene3D" id="3.40.50.720">
    <property type="entry name" value="NAD(P)-binding Rossmann-like Domain"/>
    <property type="match status" value="3"/>
</dbReference>
<feature type="region of interest" description="N-terminal hotdog fold" evidence="8">
    <location>
        <begin position="964"/>
        <end position="1101"/>
    </location>
</feature>
<keyword evidence="2" id="KW-0597">Phosphoprotein</keyword>
<name>A0A3D8RZA5_9HELO</name>
<evidence type="ECO:0000313" key="14">
    <source>
        <dbReference type="Proteomes" id="UP000256645"/>
    </source>
</evidence>
<accession>A0A3D8RZA5</accession>
<dbReference type="SUPFAM" id="SSF47336">
    <property type="entry name" value="ACP-like"/>
    <property type="match status" value="1"/>
</dbReference>
<feature type="compositionally biased region" description="Polar residues" evidence="9">
    <location>
        <begin position="8"/>
        <end position="21"/>
    </location>
</feature>
<dbReference type="PROSITE" id="PS52004">
    <property type="entry name" value="KS3_2"/>
    <property type="match status" value="1"/>
</dbReference>
<evidence type="ECO:0000256" key="6">
    <source>
        <dbReference type="ARBA" id="ARBA00023268"/>
    </source>
</evidence>
<keyword evidence="6" id="KW-0511">Multifunctional enzyme</keyword>
<dbReference type="PROSITE" id="PS50075">
    <property type="entry name" value="CARRIER"/>
    <property type="match status" value="1"/>
</dbReference>
<dbReference type="Pfam" id="PF08659">
    <property type="entry name" value="KR"/>
    <property type="match status" value="1"/>
</dbReference>
<evidence type="ECO:0000259" key="11">
    <source>
        <dbReference type="PROSITE" id="PS52004"/>
    </source>
</evidence>
<keyword evidence="4" id="KW-0521">NADP</keyword>
<dbReference type="InterPro" id="IPR020841">
    <property type="entry name" value="PKS_Beta-ketoAc_synthase_dom"/>
</dbReference>
<dbReference type="SUPFAM" id="SSF52151">
    <property type="entry name" value="FabD/lysophospholipase-like"/>
    <property type="match status" value="1"/>
</dbReference>
<sequence length="2378" mass="258621">MAPYLQSDIPSSDVSGTSSPQMPLRALPETEPIAVIGMGCRLPGGVRSPIELWKLLVAEGSGQCDVPASRWNIDSFYHPNIQRPGSMNTKGGYFLNEDVRDFDNGFFGINNLEATYMDPQQRKLLEVCYECFESAGAPMEEVSGANIACYVGNFTTDYMTIQGKDSDHFHRYNATGMGTTILSNRISHVFNMTGPSVVLDTACSSSLYAVHMACAAIDAGECDGAIAAGANLIQSPEQHLGTMKAGVLSATSTCHTFDSSADGYGRADGIGAVYLKKLSKALEDNDPIRAIIRGSAVNANGKTNGITLPSADGQEAVIRKAYYKAGLGHVYNETAYVECHGTGTPVGDPIEVEAVSRVFKKRSVNSPLLIGSVKTNLGHSEAASGFSSMFKVALALEKGSIPATIGVRNVNPKIKTDEWGVKIVTNETEWPTANPIFTMGKPTRRAGINSFGYGGANSHVILESADAFMPAAAGLSSEELSNLRPTFILPISGNSPASLQGQISNLSSADLNGVSVVDLAYTLGVRRSKLSSRAFVLAGQATLREDLSPLRVVSMGEKSYSKLPFAFVFTGQGAQWAQMGKELIDEFPSFRQSIAELDDVLQKLPEAPAWTLREAIMDPKDVSQINHVTRSQPVCTAIQIAYVQLLSKWGIQPEAVVGHSSGEIGAAFASGFLTAAEAIIVAYFRGYVIGKSNSPVEGAMMAAGLGKEQAQTEIDTLGLTEAIKVACINSPESVTISGDADGIDKLIAKLQETGVFARKLNTNGRAYHSHHMSLLGQTYEDFLDTTLAKLPKSKNPTTAQWISSVTGETVVGTVKPAYWRANLESPVRFSDAVEGVLKTAKYHMVELGPHSALELPIKQIKAKMNIKEDAVHYSAALIRGKNAVTCLLSLIGNLWFHGHNIDFAQVNHVEVPKEEMISQFSLQSTSTQGKVLPDLPPYAWTYDTLLWSESRQSIEYRNRKYPNHDLLGIQLPAGNGLQTMWKNLVRLDDVPWLKDHKLEETVVFPGAGYIAMAIEAACQVTGKTESDAPSFSLRHIQILKALVLSADKNDAGSELFTSLSPMALTGTTKSKTWYEFEITSFKNEISTTHATGMISVGETKETLEATILPAQLDLESLAIRNWYGQFTKVGLNFGPAFTSIKEIQTPRSKTGSHAIAKTKFLQGGGEGKEAESKYIFHPITIDALLQSGIIASTSGVIKELGPNVPVAIEEATFQTPKPLSQEIWYIDASAEKVGFNASLITASLHDGRGQICMQLKNAHAQAYQGAAQVEEEEDREPMLRVLWKPDVTLMSSKSLADYLFSSADTEDAQLASALDIISHKVPVLRVLELNAPTELTKTFLDTLRADTTFKRFKSYARGHFTENSELIIEAVESLESLDEPKRVKGDSKGQYDLLIVPSGFDDRSFATFSELLAPGGTILYQTSKPSASFDGYSTIVANATGNTIAVSTLKPTEKSESKPRDVLVVEESAQSAFNDILIDNLSKTLGQVVERVSLDKLSQAMIKPKSTIISTIELTRPVMSTLTAEEMVQVKLMTDNALNLVWLTGGNNFEGEHPDFALISGLSRALMLEQPSLKFFTLDLDSSKQSADAMDNVNKVLQQAHQSKTVDFEFELRNEIVHVSRMVPEEHMNRIFREKQGELSRLTPLKDATPARLTIGTVGQFDTLTFVREKIDLSPLAPGYIEIEVKSIGLNAKDFYALAGKVETKEAGCKLECSGVVTKVASSNIQRLSVGDRVVVMSPGHFLTHERFPEWACQKLLDDEDFNVVSTLPVAYATALYALHHRAHIQDGESVLIHSAAGGVGIAAIQIAQLVNADIYATVSTEAKKDYLVKEFGLNRDHIFNSRDSSFLPDVLAATNGRGVDIVLNSLTGDLLHDSWRACAQFGRFVEIGKRDIVDAGKLDMALFERNVTFTAFDMSYLYNESQPKLYNVWSNLVAETMTLYREKKIRAVEPLKVFDISEITQAYRYFGLGNRMGKVSISLENGESLIPTLPAKFDSSFSPEKTYLLIGCLGGLGRSVSKWMVKRGAKKFVFIGRSGTDRKPARLLVEDLQASGAEVSVVRGDVGVFADVQKAVDLIEGPIGGIIQAAMGLDEALWSAMSNEYWHTGIDPKLVGSWNLYNAVQSRSKELDFFLMTSSVSGSVGTATEGNYCAANYFLDVFARFLKSKGLPGISIGLGMISEVGYLHENPEIEALLLRKGIQAINEDELLQIIDISLSYQGETGYDSYASGHILTGLEPLGMKLLRKAGFAGTNPTMNDPRATLLASALDSEEDSALKSNSGFPPELAAALESNDANSIHNAVMNMILGRFSNLVLLQLDKIDVNRSLSKFGMDSMLAAEFRTWFYQAFKVDVPFLTLLAETTTLNTLGELVCAQISESS</sequence>
<dbReference type="Gene3D" id="3.10.129.110">
    <property type="entry name" value="Polyketide synthase dehydratase"/>
    <property type="match status" value="1"/>
</dbReference>
<dbReference type="InterPro" id="IPR020807">
    <property type="entry name" value="PKS_DH"/>
</dbReference>
<feature type="domain" description="Ketosynthase family 3 (KS3)" evidence="11">
    <location>
        <begin position="30"/>
        <end position="464"/>
    </location>
</feature>
<dbReference type="SUPFAM" id="SSF53901">
    <property type="entry name" value="Thiolase-like"/>
    <property type="match status" value="1"/>
</dbReference>
<evidence type="ECO:0000313" key="13">
    <source>
        <dbReference type="EMBL" id="RDW79383.1"/>
    </source>
</evidence>
<dbReference type="InterPro" id="IPR042104">
    <property type="entry name" value="PKS_dehydratase_sf"/>
</dbReference>
<dbReference type="GO" id="GO:0004315">
    <property type="term" value="F:3-oxoacyl-[acyl-carrier-protein] synthase activity"/>
    <property type="evidence" value="ECO:0007669"/>
    <property type="project" value="InterPro"/>
</dbReference>
<dbReference type="InterPro" id="IPR014031">
    <property type="entry name" value="Ketoacyl_synth_C"/>
</dbReference>
<keyword evidence="3" id="KW-0808">Transferase</keyword>
<dbReference type="InterPro" id="IPR049552">
    <property type="entry name" value="PKS_DH_N"/>
</dbReference>
<dbReference type="InterPro" id="IPR049551">
    <property type="entry name" value="PKS_DH_C"/>
</dbReference>
<dbReference type="Gene3D" id="1.10.1200.10">
    <property type="entry name" value="ACP-like"/>
    <property type="match status" value="1"/>
</dbReference>
<feature type="region of interest" description="Disordered" evidence="9">
    <location>
        <begin position="1"/>
        <end position="26"/>
    </location>
</feature>
<dbReference type="InterPro" id="IPR014043">
    <property type="entry name" value="Acyl_transferase_dom"/>
</dbReference>
<dbReference type="PANTHER" id="PTHR43775">
    <property type="entry name" value="FATTY ACID SYNTHASE"/>
    <property type="match status" value="1"/>
</dbReference>
<feature type="active site" description="Proton donor; for dehydratase activity" evidence="8">
    <location>
        <position position="1182"/>
    </location>
</feature>